<reference evidence="7" key="1">
    <citation type="submission" date="2022-10" db="EMBL/GenBank/DDBJ databases">
        <authorList>
            <person name="Mo P."/>
        </authorList>
    </citation>
    <scope>NUCLEOTIDE SEQUENCE</scope>
    <source>
        <strain evidence="7">HUAS 13-4</strain>
    </source>
</reference>
<proteinExistence type="inferred from homology"/>
<dbReference type="PANTHER" id="PTHR42981:SF2">
    <property type="entry name" value="PYRUVATE DEHYDROGENASE [UBIQUINONE]"/>
    <property type="match status" value="1"/>
</dbReference>
<evidence type="ECO:0000313" key="7">
    <source>
        <dbReference type="EMBL" id="UXY18179.1"/>
    </source>
</evidence>
<feature type="domain" description="Thiamine pyrophosphate enzyme central" evidence="4">
    <location>
        <begin position="197"/>
        <end position="327"/>
    </location>
</feature>
<evidence type="ECO:0000256" key="1">
    <source>
        <dbReference type="ARBA" id="ARBA00007812"/>
    </source>
</evidence>
<sequence>MAVVSEVVRERLRAWGVVRVYGYPGQGADPLLEAFRRAGREPEFVQARHGEAASFMACGHARFTDTVGCCLAPSGPGAVQVLNGLYDARLDRQPVVALLGDTPRSGPGARRPQAVHLDRLCADVSESCEVVVSPDQAGPVLDRAFRTASARRGVAVVILPADVLDQQAPPSAGGAVPPDVLALGGSRPVLMPEEGELRRAAGILDEGRKMAMVIGRGAARAGAEVERAAELLGAGVAKALLALDVLPDDLGYVTGPAGRVASPASERLVRACDTLLLVGAGPREAWLPPGRWAVRSVEINPEAGVTAPCRPGDVRLVGDPKATLEALLPLLHHKKNHAWRRSVEKSVRTWHRNRRTEARQHFGHLINPAAVATELSDRLPDRALLTADAGSSTVWWARHLRLRAGMRAALSGHHAAMGTAVPYALAARFAHPDRPVIAFVGDGAFQMSGMAEMITVKDHLERLSGGPPLVFCVFNNRDLNQATWDRRAETGNPRLSGTSSVPDVPYAAYARLLGLEGVHCYRPKDIGATWDAALAARRPVVVEFVVDAETEPPRPARLAEEGGPRRIRALLRGRRT</sequence>
<dbReference type="InterPro" id="IPR011766">
    <property type="entry name" value="TPP_enzyme_TPP-bd"/>
</dbReference>
<dbReference type="InterPro" id="IPR029035">
    <property type="entry name" value="DHS-like_NAD/FAD-binding_dom"/>
</dbReference>
<evidence type="ECO:0000256" key="2">
    <source>
        <dbReference type="ARBA" id="ARBA00023052"/>
    </source>
</evidence>
<feature type="domain" description="Thiamine pyrophosphate enzyme TPP-binding" evidence="5">
    <location>
        <begin position="388"/>
        <end position="544"/>
    </location>
</feature>
<dbReference type="Pfam" id="PF02776">
    <property type="entry name" value="TPP_enzyme_N"/>
    <property type="match status" value="1"/>
</dbReference>
<dbReference type="Pfam" id="PF02775">
    <property type="entry name" value="TPP_enzyme_C"/>
    <property type="match status" value="1"/>
</dbReference>
<dbReference type="EMBL" id="CP106793">
    <property type="protein sequence ID" value="UXY18179.1"/>
    <property type="molecule type" value="Genomic_DNA"/>
</dbReference>
<comment type="similarity">
    <text evidence="1 3">Belongs to the TPP enzyme family.</text>
</comment>
<keyword evidence="8" id="KW-1185">Reference proteome</keyword>
<dbReference type="InterPro" id="IPR000399">
    <property type="entry name" value="TPP-bd_CS"/>
</dbReference>
<dbReference type="PROSITE" id="PS00187">
    <property type="entry name" value="TPP_ENZYMES"/>
    <property type="match status" value="1"/>
</dbReference>
<dbReference type="PANTHER" id="PTHR42981">
    <property type="entry name" value="PYRUVATE DEHYDROGENASE [UBIQUINONE]"/>
    <property type="match status" value="1"/>
</dbReference>
<dbReference type="InterPro" id="IPR029061">
    <property type="entry name" value="THDP-binding"/>
</dbReference>
<evidence type="ECO:0000256" key="3">
    <source>
        <dbReference type="RuleBase" id="RU362132"/>
    </source>
</evidence>
<dbReference type="InterPro" id="IPR012001">
    <property type="entry name" value="Thiamin_PyroP_enz_TPP-bd_dom"/>
</dbReference>
<keyword evidence="2 3" id="KW-0786">Thiamine pyrophosphate</keyword>
<dbReference type="SUPFAM" id="SSF52518">
    <property type="entry name" value="Thiamin diphosphate-binding fold (THDP-binding)"/>
    <property type="match status" value="2"/>
</dbReference>
<name>A0ABY6DUZ6_9ACTN</name>
<dbReference type="InterPro" id="IPR047211">
    <property type="entry name" value="POXB-like"/>
</dbReference>
<feature type="domain" description="Thiamine pyrophosphate enzyme N-terminal TPP-binding" evidence="6">
    <location>
        <begin position="4"/>
        <end position="108"/>
    </location>
</feature>
<dbReference type="Proteomes" id="UP001061298">
    <property type="component" value="Chromosome"/>
</dbReference>
<accession>A0ABY6DUZ6</accession>
<organism evidence="7 8">
    <name type="scientific">Streptomyces cynarae</name>
    <dbReference type="NCBI Taxonomy" id="2981134"/>
    <lineage>
        <taxon>Bacteria</taxon>
        <taxon>Bacillati</taxon>
        <taxon>Actinomycetota</taxon>
        <taxon>Actinomycetes</taxon>
        <taxon>Kitasatosporales</taxon>
        <taxon>Streptomycetaceae</taxon>
        <taxon>Streptomyces</taxon>
    </lineage>
</organism>
<dbReference type="InterPro" id="IPR012000">
    <property type="entry name" value="Thiamin_PyroP_enz_cen_dom"/>
</dbReference>
<evidence type="ECO:0000313" key="8">
    <source>
        <dbReference type="Proteomes" id="UP001061298"/>
    </source>
</evidence>
<gene>
    <name evidence="7" type="ORF">N8I84_05145</name>
</gene>
<evidence type="ECO:0000259" key="4">
    <source>
        <dbReference type="Pfam" id="PF00205"/>
    </source>
</evidence>
<dbReference type="Gene3D" id="3.40.50.970">
    <property type="match status" value="2"/>
</dbReference>
<dbReference type="SUPFAM" id="SSF52467">
    <property type="entry name" value="DHS-like NAD/FAD-binding domain"/>
    <property type="match status" value="1"/>
</dbReference>
<dbReference type="Gene3D" id="3.40.50.1220">
    <property type="entry name" value="TPP-binding domain"/>
    <property type="match status" value="1"/>
</dbReference>
<dbReference type="RefSeq" id="WP_263228416.1">
    <property type="nucleotide sequence ID" value="NZ_CP106793.1"/>
</dbReference>
<evidence type="ECO:0000259" key="5">
    <source>
        <dbReference type="Pfam" id="PF02775"/>
    </source>
</evidence>
<dbReference type="Pfam" id="PF00205">
    <property type="entry name" value="TPP_enzyme_M"/>
    <property type="match status" value="1"/>
</dbReference>
<evidence type="ECO:0000259" key="6">
    <source>
        <dbReference type="Pfam" id="PF02776"/>
    </source>
</evidence>
<protein>
    <submittedName>
        <fullName evidence="7">Thiamine pyrophosphate-binding protein</fullName>
    </submittedName>
</protein>